<evidence type="ECO:0000313" key="4">
    <source>
        <dbReference type="Proteomes" id="UP001627408"/>
    </source>
</evidence>
<dbReference type="CDD" id="cd02947">
    <property type="entry name" value="TRX_family"/>
    <property type="match status" value="1"/>
</dbReference>
<reference evidence="3 4" key="1">
    <citation type="submission" date="2024-08" db="EMBL/GenBank/DDBJ databases">
        <title>Tateyamaria sp. nov., isolated from marine algae.</title>
        <authorList>
            <person name="Choi B.J."/>
            <person name="Kim J.M."/>
            <person name="Lee J.K."/>
            <person name="Choi D.G."/>
            <person name="Bayburt H."/>
            <person name="Baek J.H."/>
            <person name="Han D.M."/>
            <person name="Jeon C.O."/>
        </authorList>
    </citation>
    <scope>NUCLEOTIDE SEQUENCE [LARGE SCALE GENOMIC DNA]</scope>
    <source>
        <strain evidence="3 4">KMU-156</strain>
    </source>
</reference>
<evidence type="ECO:0000313" key="3">
    <source>
        <dbReference type="EMBL" id="MFL4469163.1"/>
    </source>
</evidence>
<dbReference type="InterPro" id="IPR013766">
    <property type="entry name" value="Thioredoxin_domain"/>
</dbReference>
<sequence length="132" mass="14918">MHRRTFLLSSVAACVPSLAFAYPSQDFSPAVWRDLRETDRVVILNYRASWSLTCQIKADLIAEAIAENPAYGELTFVDVNWDTFGQSQLTERLKVERRSTLLVMKNGKEVARLVNEPYARQVRALLDTALAA</sequence>
<feature type="chain" id="PRO_5047189103" evidence="1">
    <location>
        <begin position="22"/>
        <end position="132"/>
    </location>
</feature>
<dbReference type="RefSeq" id="WP_407590934.1">
    <property type="nucleotide sequence ID" value="NZ_JBHDIY010000002.1"/>
</dbReference>
<feature type="domain" description="Thioredoxin" evidence="2">
    <location>
        <begin position="9"/>
        <end position="131"/>
    </location>
</feature>
<dbReference type="SUPFAM" id="SSF52833">
    <property type="entry name" value="Thioredoxin-like"/>
    <property type="match status" value="1"/>
</dbReference>
<dbReference type="PROSITE" id="PS51352">
    <property type="entry name" value="THIOREDOXIN_2"/>
    <property type="match status" value="1"/>
</dbReference>
<protein>
    <submittedName>
        <fullName evidence="3">Thioredoxin family protein</fullName>
    </submittedName>
</protein>
<dbReference type="Pfam" id="PF00085">
    <property type="entry name" value="Thioredoxin"/>
    <property type="match status" value="1"/>
</dbReference>
<comment type="caution">
    <text evidence="3">The sequence shown here is derived from an EMBL/GenBank/DDBJ whole genome shotgun (WGS) entry which is preliminary data.</text>
</comment>
<dbReference type="EMBL" id="JBHDIY010000002">
    <property type="protein sequence ID" value="MFL4469163.1"/>
    <property type="molecule type" value="Genomic_DNA"/>
</dbReference>
<keyword evidence="1" id="KW-0732">Signal</keyword>
<feature type="signal peptide" evidence="1">
    <location>
        <begin position="1"/>
        <end position="21"/>
    </location>
</feature>
<evidence type="ECO:0000259" key="2">
    <source>
        <dbReference type="PROSITE" id="PS51352"/>
    </source>
</evidence>
<gene>
    <name evidence="3" type="ORF">ACERZ8_04500</name>
</gene>
<accession>A0ABW8UPX7</accession>
<dbReference type="Gene3D" id="3.40.30.10">
    <property type="entry name" value="Glutaredoxin"/>
    <property type="match status" value="1"/>
</dbReference>
<dbReference type="InterPro" id="IPR036249">
    <property type="entry name" value="Thioredoxin-like_sf"/>
</dbReference>
<keyword evidence="4" id="KW-1185">Reference proteome</keyword>
<name>A0ABW8UPX7_9RHOB</name>
<proteinExistence type="predicted"/>
<evidence type="ECO:0000256" key="1">
    <source>
        <dbReference type="SAM" id="SignalP"/>
    </source>
</evidence>
<organism evidence="3 4">
    <name type="scientific">Tateyamaria armeniaca</name>
    <dbReference type="NCBI Taxonomy" id="2518930"/>
    <lineage>
        <taxon>Bacteria</taxon>
        <taxon>Pseudomonadati</taxon>
        <taxon>Pseudomonadota</taxon>
        <taxon>Alphaproteobacteria</taxon>
        <taxon>Rhodobacterales</taxon>
        <taxon>Roseobacteraceae</taxon>
        <taxon>Tateyamaria</taxon>
    </lineage>
</organism>
<dbReference type="Proteomes" id="UP001627408">
    <property type="component" value="Unassembled WGS sequence"/>
</dbReference>